<organism evidence="1 2">
    <name type="scientific">Haematococcus lacustris</name>
    <name type="common">Green alga</name>
    <name type="synonym">Haematococcus pluvialis</name>
    <dbReference type="NCBI Taxonomy" id="44745"/>
    <lineage>
        <taxon>Eukaryota</taxon>
        <taxon>Viridiplantae</taxon>
        <taxon>Chlorophyta</taxon>
        <taxon>core chlorophytes</taxon>
        <taxon>Chlorophyceae</taxon>
        <taxon>CS clade</taxon>
        <taxon>Chlamydomonadales</taxon>
        <taxon>Haematococcaceae</taxon>
        <taxon>Haematococcus</taxon>
    </lineage>
</organism>
<evidence type="ECO:0000313" key="1">
    <source>
        <dbReference type="EMBL" id="GFH30667.1"/>
    </source>
</evidence>
<keyword evidence="2" id="KW-1185">Reference proteome</keyword>
<dbReference type="AlphaFoldDB" id="A0A6A0AFP5"/>
<name>A0A6A0AFP5_HAELA</name>
<dbReference type="EMBL" id="BLLF01005054">
    <property type="protein sequence ID" value="GFH30667.1"/>
    <property type="molecule type" value="Genomic_DNA"/>
</dbReference>
<reference evidence="1 2" key="1">
    <citation type="submission" date="2020-02" db="EMBL/GenBank/DDBJ databases">
        <title>Draft genome sequence of Haematococcus lacustris strain NIES-144.</title>
        <authorList>
            <person name="Morimoto D."/>
            <person name="Nakagawa S."/>
            <person name="Yoshida T."/>
            <person name="Sawayama S."/>
        </authorList>
    </citation>
    <scope>NUCLEOTIDE SEQUENCE [LARGE SCALE GENOMIC DNA]</scope>
    <source>
        <strain evidence="1 2">NIES-144</strain>
    </source>
</reference>
<protein>
    <submittedName>
        <fullName evidence="1">Uncharacterized protein</fullName>
    </submittedName>
</protein>
<gene>
    <name evidence="1" type="ORF">HaLaN_29557</name>
</gene>
<accession>A0A6A0AFP5</accession>
<dbReference type="Proteomes" id="UP000485058">
    <property type="component" value="Unassembled WGS sequence"/>
</dbReference>
<comment type="caution">
    <text evidence="1">The sequence shown here is derived from an EMBL/GenBank/DDBJ whole genome shotgun (WGS) entry which is preliminary data.</text>
</comment>
<proteinExistence type="predicted"/>
<sequence length="172" mass="17534">MGGAGRGRGGCSGGGPVRCPPRRGAAAEGTGRAGCHRAVKEAQLFIPLKPGTGLGRPRGAEGEGMAKTTMHGRRYTMRACHALPPWSFVITAMYPCTIHTLCGVVTCAAWLHLGANNLSAAVCESAACRSSVDCLIQSRGGHCQTASLAASYKAAMHVSGEGGGVGLQTGHF</sequence>
<evidence type="ECO:0000313" key="2">
    <source>
        <dbReference type="Proteomes" id="UP000485058"/>
    </source>
</evidence>